<protein>
    <submittedName>
        <fullName evidence="1">Putative secreted protein</fullName>
    </submittedName>
</protein>
<evidence type="ECO:0000313" key="1">
    <source>
        <dbReference type="EMBL" id="MBW61831.1"/>
    </source>
</evidence>
<dbReference type="AlphaFoldDB" id="A0A2M4C9L8"/>
<organism evidence="1">
    <name type="scientific">Anopheles marajoara</name>
    <dbReference type="NCBI Taxonomy" id="58244"/>
    <lineage>
        <taxon>Eukaryota</taxon>
        <taxon>Metazoa</taxon>
        <taxon>Ecdysozoa</taxon>
        <taxon>Arthropoda</taxon>
        <taxon>Hexapoda</taxon>
        <taxon>Insecta</taxon>
        <taxon>Pterygota</taxon>
        <taxon>Neoptera</taxon>
        <taxon>Endopterygota</taxon>
        <taxon>Diptera</taxon>
        <taxon>Nematocera</taxon>
        <taxon>Culicoidea</taxon>
        <taxon>Culicidae</taxon>
        <taxon>Anophelinae</taxon>
        <taxon>Anopheles</taxon>
    </lineage>
</organism>
<proteinExistence type="predicted"/>
<name>A0A2M4C9L8_9DIPT</name>
<reference evidence="1" key="1">
    <citation type="submission" date="2018-01" db="EMBL/GenBank/DDBJ databases">
        <title>An insight into the sialome of Amazonian anophelines.</title>
        <authorList>
            <person name="Ribeiro J.M."/>
            <person name="Scarpassa V."/>
            <person name="Calvo E."/>
        </authorList>
    </citation>
    <scope>NUCLEOTIDE SEQUENCE</scope>
    <source>
        <tissue evidence="1">Salivary glands</tissue>
    </source>
</reference>
<accession>A0A2M4C9L8</accession>
<sequence>MRRSSSVYARSSLVASFCPSSNLASCTSTSSVGLEPAVAASRLWQIFHLSSISLMNGSRSVSEDTLQSFRLFLVVLVALEDAGDVGTKYAFVRIGCS</sequence>
<dbReference type="EMBL" id="GGFJ01012690">
    <property type="protein sequence ID" value="MBW61831.1"/>
    <property type="molecule type" value="Transcribed_RNA"/>
</dbReference>